<accession>A0AAV3P7S5</accession>
<dbReference type="EMBL" id="BAABME010001016">
    <property type="protein sequence ID" value="GAA0147026.1"/>
    <property type="molecule type" value="Genomic_DNA"/>
</dbReference>
<proteinExistence type="predicted"/>
<gene>
    <name evidence="2" type="ORF">LIER_06827</name>
</gene>
<dbReference type="AlphaFoldDB" id="A0AAV3P7S5"/>
<protein>
    <submittedName>
        <fullName evidence="2">Uncharacterized protein</fullName>
    </submittedName>
</protein>
<comment type="caution">
    <text evidence="2">The sequence shown here is derived from an EMBL/GenBank/DDBJ whole genome shotgun (WGS) entry which is preliminary data.</text>
</comment>
<feature type="region of interest" description="Disordered" evidence="1">
    <location>
        <begin position="1"/>
        <end position="25"/>
    </location>
</feature>
<sequence>MHWWHSPCSTKSSYSDDGLSGGRQTLGHLDENGVDQSCLSSNVSEQPTSFRTTIPSGNSALPEPQPLPLSQFQFFLRNNYVEILFAGSKREEEPEVIIMFPVVLSPTTLSRKRLLTTETKQIKAVLDSVHLPFFCSTTFPLQIRPGSGSSTLLESGKVLPLKV</sequence>
<evidence type="ECO:0000256" key="1">
    <source>
        <dbReference type="SAM" id="MobiDB-lite"/>
    </source>
</evidence>
<reference evidence="2 3" key="1">
    <citation type="submission" date="2024-01" db="EMBL/GenBank/DDBJ databases">
        <title>The complete chloroplast genome sequence of Lithospermum erythrorhizon: insights into the phylogenetic relationship among Boraginaceae species and the maternal lineages of purple gromwells.</title>
        <authorList>
            <person name="Okada T."/>
            <person name="Watanabe K."/>
        </authorList>
    </citation>
    <scope>NUCLEOTIDE SEQUENCE [LARGE SCALE GENOMIC DNA]</scope>
</reference>
<keyword evidence="3" id="KW-1185">Reference proteome</keyword>
<name>A0AAV3P7S5_LITER</name>
<organism evidence="2 3">
    <name type="scientific">Lithospermum erythrorhizon</name>
    <name type="common">Purple gromwell</name>
    <name type="synonym">Lithospermum officinale var. erythrorhizon</name>
    <dbReference type="NCBI Taxonomy" id="34254"/>
    <lineage>
        <taxon>Eukaryota</taxon>
        <taxon>Viridiplantae</taxon>
        <taxon>Streptophyta</taxon>
        <taxon>Embryophyta</taxon>
        <taxon>Tracheophyta</taxon>
        <taxon>Spermatophyta</taxon>
        <taxon>Magnoliopsida</taxon>
        <taxon>eudicotyledons</taxon>
        <taxon>Gunneridae</taxon>
        <taxon>Pentapetalae</taxon>
        <taxon>asterids</taxon>
        <taxon>lamiids</taxon>
        <taxon>Boraginales</taxon>
        <taxon>Boraginaceae</taxon>
        <taxon>Boraginoideae</taxon>
        <taxon>Lithospermeae</taxon>
        <taxon>Lithospermum</taxon>
    </lineage>
</organism>
<evidence type="ECO:0000313" key="3">
    <source>
        <dbReference type="Proteomes" id="UP001454036"/>
    </source>
</evidence>
<dbReference type="Proteomes" id="UP001454036">
    <property type="component" value="Unassembled WGS sequence"/>
</dbReference>
<evidence type="ECO:0000313" key="2">
    <source>
        <dbReference type="EMBL" id="GAA0147026.1"/>
    </source>
</evidence>